<dbReference type="InterPro" id="IPR004358">
    <property type="entry name" value="Sig_transdc_His_kin-like_C"/>
</dbReference>
<keyword evidence="11" id="KW-0472">Membrane</keyword>
<dbReference type="EMBL" id="RQGG01000019">
    <property type="protein sequence ID" value="TGL54063.1"/>
    <property type="molecule type" value="Genomic_DNA"/>
</dbReference>
<keyword evidence="11" id="KW-1133">Transmembrane helix</keyword>
<reference evidence="15" key="1">
    <citation type="journal article" date="2019" name="PLoS Negl. Trop. Dis.">
        <title>Revisiting the worldwide diversity of Leptospira species in the environment.</title>
        <authorList>
            <person name="Vincent A.T."/>
            <person name="Schiettekatte O."/>
            <person name="Bourhy P."/>
            <person name="Veyrier F.J."/>
            <person name="Picardeau M."/>
        </authorList>
    </citation>
    <scope>NUCLEOTIDE SEQUENCE [LARGE SCALE GENOMIC DNA]</scope>
    <source>
        <strain evidence="15">201702454</strain>
    </source>
</reference>
<dbReference type="InterPro" id="IPR005467">
    <property type="entry name" value="His_kinase_dom"/>
</dbReference>
<sequence>MIQFLTFVRSLFQAPDGVELRYQRYFVATNSIYVLAGLIHFTFIFFFWIVGAPEMAWFNLGSVLWFAFTIWINRKKYLFTSLYLCFLEVFLHALTATYFFGWGAGYQYYMMLFATGIFLLPPGKTFLKFGSIVIGCLLFAATYFDSMTHPPIYVWGEDFLAFINVSNIIFSTLFHAGFAYYFTLAANSAEDSLERENKAQTAFFQNISHELRTPLTLISGPSESALLRKEGLNPSEVKVIVNQGRRLTRLVNQLLDLQKITSGRMELKRTPLPLGEFLSLVAENFTAYVKRKNIHFEVVIEDKPIYVNADPEQLDKCIFNYLSNSIKFTDVGGTIRLVLQTKDKEAVVSIFDTGIGMQESQMKRLFSRFGISEASLTREQEGTGLGLALVKELVELHGGKVGVESESGKGSHFFFTLPILTEIPLADTSEWKEKKNLLFQHEYIPDDAEKQIPLLEKDIPTHNYKVLVVEDNPDLRSYLGAILTREGYHVLVSEDGQAGLDAVLKEEPDLVITDLMMPKLSGLDLIQEIRKREQFHSTPVILLTAKADATTRQTLHGEGADFYLAKPFLESELLSVIRNAFRLVEKEFYLKEELARGIRIQKKLIPDPNYNSDKIKLELEFIPSDGIAGDYYIIQTLPDNKTFFFLADVSGHGFAAGMVAAILHFVLQLPNLTKTNPSLCLQEINSYLYGNTAGLFVTAVVAIADHNQKTVHYAKAGHEDIYLGSQSELKHLTGSGKPLGILSDWEGSSESLTFRKGDKLFLFTDGLFDVRSKDQTLFRDSGFSLWAKDKELWKKETALKELLEMAKEHQSSEKFEDDVTLLSIEFLE</sequence>
<dbReference type="CDD" id="cd17574">
    <property type="entry name" value="REC_OmpR"/>
    <property type="match status" value="1"/>
</dbReference>
<dbReference type="SUPFAM" id="SSF81606">
    <property type="entry name" value="PP2C-like"/>
    <property type="match status" value="1"/>
</dbReference>
<dbReference type="GO" id="GO:0000155">
    <property type="term" value="F:phosphorelay sensor kinase activity"/>
    <property type="evidence" value="ECO:0007669"/>
    <property type="project" value="InterPro"/>
</dbReference>
<dbReference type="GO" id="GO:0003677">
    <property type="term" value="F:DNA binding"/>
    <property type="evidence" value="ECO:0007669"/>
    <property type="project" value="UniProtKB-KW"/>
</dbReference>
<dbReference type="PROSITE" id="PS50110">
    <property type="entry name" value="RESPONSE_REGULATORY"/>
    <property type="match status" value="1"/>
</dbReference>
<dbReference type="SMART" id="SM00387">
    <property type="entry name" value="HATPase_c"/>
    <property type="match status" value="1"/>
</dbReference>
<dbReference type="RefSeq" id="WP_135618954.1">
    <property type="nucleotide sequence ID" value="NZ_RQGG01000019.1"/>
</dbReference>
<dbReference type="Pfam" id="PF07228">
    <property type="entry name" value="SpoIIE"/>
    <property type="match status" value="1"/>
</dbReference>
<dbReference type="PRINTS" id="PR00344">
    <property type="entry name" value="BCTRLSENSOR"/>
</dbReference>
<evidence type="ECO:0000313" key="16">
    <source>
        <dbReference type="Proteomes" id="UP000297609"/>
    </source>
</evidence>
<dbReference type="Gene3D" id="1.10.287.130">
    <property type="match status" value="1"/>
</dbReference>
<dbReference type="InterPro" id="IPR003594">
    <property type="entry name" value="HATPase_dom"/>
</dbReference>
<feature type="transmembrane region" description="Helical" evidence="11">
    <location>
        <begin position="80"/>
        <end position="100"/>
    </location>
</feature>
<dbReference type="Gene3D" id="3.40.50.2300">
    <property type="match status" value="1"/>
</dbReference>
<evidence type="ECO:0000313" key="15">
    <source>
        <dbReference type="EMBL" id="TGL54063.1"/>
    </source>
</evidence>
<evidence type="ECO:0000256" key="1">
    <source>
        <dbReference type="ARBA" id="ARBA00000085"/>
    </source>
</evidence>
<dbReference type="AlphaFoldDB" id="A0A4V3JQ80"/>
<evidence type="ECO:0000256" key="10">
    <source>
        <dbReference type="PROSITE-ProRule" id="PRU00169"/>
    </source>
</evidence>
<feature type="domain" description="Histidine kinase" evidence="12">
    <location>
        <begin position="206"/>
        <end position="421"/>
    </location>
</feature>
<dbReference type="Pfam" id="PF00512">
    <property type="entry name" value="HisKA"/>
    <property type="match status" value="1"/>
</dbReference>
<dbReference type="PROSITE" id="PS50109">
    <property type="entry name" value="HIS_KIN"/>
    <property type="match status" value="1"/>
</dbReference>
<evidence type="ECO:0000256" key="2">
    <source>
        <dbReference type="ARBA" id="ARBA00012438"/>
    </source>
</evidence>
<keyword evidence="8" id="KW-0238">DNA-binding</keyword>
<dbReference type="SUPFAM" id="SSF52172">
    <property type="entry name" value="CheY-like"/>
    <property type="match status" value="1"/>
</dbReference>
<dbReference type="PANTHER" id="PTHR43547:SF2">
    <property type="entry name" value="HYBRID SIGNAL TRANSDUCTION HISTIDINE KINASE C"/>
    <property type="match status" value="1"/>
</dbReference>
<feature type="domain" description="PPM-type phosphatase" evidence="14">
    <location>
        <begin position="624"/>
        <end position="826"/>
    </location>
</feature>
<dbReference type="FunFam" id="3.40.50.2300:FF:000001">
    <property type="entry name" value="DNA-binding response regulator PhoB"/>
    <property type="match status" value="1"/>
</dbReference>
<evidence type="ECO:0000256" key="9">
    <source>
        <dbReference type="ARBA" id="ARBA00023163"/>
    </source>
</evidence>
<dbReference type="InterPro" id="IPR036890">
    <property type="entry name" value="HATPase_C_sf"/>
</dbReference>
<keyword evidence="9" id="KW-0804">Transcription</keyword>
<proteinExistence type="predicted"/>
<keyword evidence="5" id="KW-0418">Kinase</keyword>
<dbReference type="InterPro" id="IPR036457">
    <property type="entry name" value="PPM-type-like_dom_sf"/>
</dbReference>
<keyword evidence="16" id="KW-1185">Reference proteome</keyword>
<dbReference type="InterPro" id="IPR036097">
    <property type="entry name" value="HisK_dim/P_sf"/>
</dbReference>
<name>A0A4V3JQ80_9LEPT</name>
<feature type="transmembrane region" description="Helical" evidence="11">
    <location>
        <begin position="31"/>
        <end position="50"/>
    </location>
</feature>
<evidence type="ECO:0000259" key="13">
    <source>
        <dbReference type="PROSITE" id="PS50110"/>
    </source>
</evidence>
<feature type="transmembrane region" description="Helical" evidence="11">
    <location>
        <begin position="56"/>
        <end position="73"/>
    </location>
</feature>
<evidence type="ECO:0000256" key="7">
    <source>
        <dbReference type="ARBA" id="ARBA00023015"/>
    </source>
</evidence>
<evidence type="ECO:0000256" key="3">
    <source>
        <dbReference type="ARBA" id="ARBA00022553"/>
    </source>
</evidence>
<dbReference type="SMART" id="SM00331">
    <property type="entry name" value="PP2C_SIG"/>
    <property type="match status" value="1"/>
</dbReference>
<dbReference type="InterPro" id="IPR001932">
    <property type="entry name" value="PPM-type_phosphatase-like_dom"/>
</dbReference>
<dbReference type="InterPro" id="IPR011006">
    <property type="entry name" value="CheY-like_superfamily"/>
</dbReference>
<dbReference type="SMART" id="SM00448">
    <property type="entry name" value="REC"/>
    <property type="match status" value="1"/>
</dbReference>
<comment type="catalytic activity">
    <reaction evidence="1">
        <text>ATP + protein L-histidine = ADP + protein N-phospho-L-histidine.</text>
        <dbReference type="EC" id="2.7.13.3"/>
    </reaction>
</comment>
<accession>A0A4V3JQ80</accession>
<evidence type="ECO:0000259" key="12">
    <source>
        <dbReference type="PROSITE" id="PS50109"/>
    </source>
</evidence>
<evidence type="ECO:0000256" key="5">
    <source>
        <dbReference type="ARBA" id="ARBA00022777"/>
    </source>
</evidence>
<dbReference type="Proteomes" id="UP000297609">
    <property type="component" value="Unassembled WGS sequence"/>
</dbReference>
<dbReference type="Pfam" id="PF00072">
    <property type="entry name" value="Response_reg"/>
    <property type="match status" value="1"/>
</dbReference>
<dbReference type="SUPFAM" id="SSF47384">
    <property type="entry name" value="Homodimeric domain of signal transducing histidine kinase"/>
    <property type="match status" value="1"/>
</dbReference>
<evidence type="ECO:0000256" key="4">
    <source>
        <dbReference type="ARBA" id="ARBA00022679"/>
    </source>
</evidence>
<dbReference type="EC" id="2.7.13.3" evidence="2"/>
<dbReference type="PROSITE" id="PS51746">
    <property type="entry name" value="PPM_2"/>
    <property type="match status" value="1"/>
</dbReference>
<evidence type="ECO:0000256" key="6">
    <source>
        <dbReference type="ARBA" id="ARBA00023012"/>
    </source>
</evidence>
<keyword evidence="7" id="KW-0805">Transcription regulation</keyword>
<dbReference type="SUPFAM" id="SSF55874">
    <property type="entry name" value="ATPase domain of HSP90 chaperone/DNA topoisomerase II/histidine kinase"/>
    <property type="match status" value="1"/>
</dbReference>
<dbReference type="InterPro" id="IPR003661">
    <property type="entry name" value="HisK_dim/P_dom"/>
</dbReference>
<dbReference type="FunFam" id="3.30.565.10:FF:000006">
    <property type="entry name" value="Sensor histidine kinase WalK"/>
    <property type="match status" value="1"/>
</dbReference>
<dbReference type="Gene3D" id="3.30.565.10">
    <property type="entry name" value="Histidine kinase-like ATPase, C-terminal domain"/>
    <property type="match status" value="1"/>
</dbReference>
<keyword evidence="4" id="KW-0808">Transferase</keyword>
<dbReference type="Pfam" id="PF02518">
    <property type="entry name" value="HATPase_c"/>
    <property type="match status" value="1"/>
</dbReference>
<evidence type="ECO:0000259" key="14">
    <source>
        <dbReference type="PROSITE" id="PS51746"/>
    </source>
</evidence>
<feature type="domain" description="Response regulatory" evidence="13">
    <location>
        <begin position="465"/>
        <end position="581"/>
    </location>
</feature>
<keyword evidence="6" id="KW-0902">Two-component regulatory system</keyword>
<keyword evidence="11" id="KW-0812">Transmembrane</keyword>
<dbReference type="PANTHER" id="PTHR43547">
    <property type="entry name" value="TWO-COMPONENT HISTIDINE KINASE"/>
    <property type="match status" value="1"/>
</dbReference>
<protein>
    <recommendedName>
        <fullName evidence="2">histidine kinase</fullName>
        <ecNumber evidence="2">2.7.13.3</ecNumber>
    </recommendedName>
</protein>
<dbReference type="Gene3D" id="3.60.40.10">
    <property type="entry name" value="PPM-type phosphatase domain"/>
    <property type="match status" value="1"/>
</dbReference>
<feature type="modified residue" description="4-aspartylphosphate" evidence="10">
    <location>
        <position position="514"/>
    </location>
</feature>
<feature type="transmembrane region" description="Helical" evidence="11">
    <location>
        <begin position="159"/>
        <end position="182"/>
    </location>
</feature>
<dbReference type="CDD" id="cd00082">
    <property type="entry name" value="HisKA"/>
    <property type="match status" value="1"/>
</dbReference>
<dbReference type="OrthoDB" id="9813394at2"/>
<dbReference type="InterPro" id="IPR001789">
    <property type="entry name" value="Sig_transdc_resp-reg_receiver"/>
</dbReference>
<keyword evidence="3 10" id="KW-0597">Phosphoprotein</keyword>
<organism evidence="15 16">
    <name type="scientific">Leptospira kemamanensis</name>
    <dbReference type="NCBI Taxonomy" id="2484942"/>
    <lineage>
        <taxon>Bacteria</taxon>
        <taxon>Pseudomonadati</taxon>
        <taxon>Spirochaetota</taxon>
        <taxon>Spirochaetia</taxon>
        <taxon>Leptospirales</taxon>
        <taxon>Leptospiraceae</taxon>
        <taxon>Leptospira</taxon>
    </lineage>
</organism>
<comment type="caution">
    <text evidence="15">The sequence shown here is derived from an EMBL/GenBank/DDBJ whole genome shotgun (WGS) entry which is preliminary data.</text>
</comment>
<dbReference type="SMART" id="SM00388">
    <property type="entry name" value="HisKA"/>
    <property type="match status" value="1"/>
</dbReference>
<evidence type="ECO:0000256" key="11">
    <source>
        <dbReference type="SAM" id="Phobius"/>
    </source>
</evidence>
<gene>
    <name evidence="15" type="ORF">EHQ59_07670</name>
</gene>
<evidence type="ECO:0000256" key="8">
    <source>
        <dbReference type="ARBA" id="ARBA00023125"/>
    </source>
</evidence>